<accession>A0A1L3EY30</accession>
<feature type="transmembrane region" description="Helical" evidence="1">
    <location>
        <begin position="113"/>
        <end position="134"/>
    </location>
</feature>
<keyword evidence="1" id="KW-0812">Transmembrane</keyword>
<keyword evidence="1" id="KW-1133">Transmembrane helix</keyword>
<gene>
    <name evidence="2" type="ORF">BJI69_19840</name>
</gene>
<dbReference type="OrthoDB" id="5959052at2"/>
<dbReference type="EMBL" id="CP017480">
    <property type="protein sequence ID" value="APG05932.1"/>
    <property type="molecule type" value="Genomic_DNA"/>
</dbReference>
<dbReference type="RefSeq" id="WP_046967448.1">
    <property type="nucleotide sequence ID" value="NZ_CP017480.1"/>
</dbReference>
<protein>
    <submittedName>
        <fullName evidence="2">Uncharacterized protein</fullName>
    </submittedName>
</protein>
<dbReference type="AlphaFoldDB" id="A0A1L3EY30"/>
<organism evidence="2 3">
    <name type="scientific">Luteibacter rhizovicinus DSM 16549</name>
    <dbReference type="NCBI Taxonomy" id="1440763"/>
    <lineage>
        <taxon>Bacteria</taxon>
        <taxon>Pseudomonadati</taxon>
        <taxon>Pseudomonadota</taxon>
        <taxon>Gammaproteobacteria</taxon>
        <taxon>Lysobacterales</taxon>
        <taxon>Rhodanobacteraceae</taxon>
        <taxon>Luteibacter</taxon>
    </lineage>
</organism>
<sequence>MSAVAKTAKQLALLGETLERRSATAISVQERSALDLHNAVGSAKSSIDTFLQSARREIEHSTRTSLDRLLSERAEELNRDVDARTAQIRAATEAVDIAANLARSSMVKHLRRTYVSVAGSIALLALGGGCLIWAELSTYWDARAKVSEAKIQAEVYEAYVRVGLTSCGGKPCVKLDKKAPRWGTRGEYVLVEMKGPVR</sequence>
<dbReference type="KEGG" id="lrz:BJI69_19840"/>
<evidence type="ECO:0000256" key="1">
    <source>
        <dbReference type="SAM" id="Phobius"/>
    </source>
</evidence>
<keyword evidence="3" id="KW-1185">Reference proteome</keyword>
<keyword evidence="1" id="KW-0472">Membrane</keyword>
<reference evidence="3" key="1">
    <citation type="submission" date="2016-09" db="EMBL/GenBank/DDBJ databases">
        <authorList>
            <person name="Lysoe E."/>
        </authorList>
    </citation>
    <scope>NUCLEOTIDE SEQUENCE [LARGE SCALE GENOMIC DNA]</scope>
    <source>
        <strain evidence="3">LJ96T</strain>
    </source>
</reference>
<dbReference type="Proteomes" id="UP000182987">
    <property type="component" value="Chromosome"/>
</dbReference>
<name>A0A1L3EY30_9GAMM</name>
<proteinExistence type="predicted"/>
<evidence type="ECO:0000313" key="2">
    <source>
        <dbReference type="EMBL" id="APG05932.1"/>
    </source>
</evidence>
<evidence type="ECO:0000313" key="3">
    <source>
        <dbReference type="Proteomes" id="UP000182987"/>
    </source>
</evidence>